<dbReference type="CDD" id="cd00609">
    <property type="entry name" value="AAT_like"/>
    <property type="match status" value="1"/>
</dbReference>
<comment type="caution">
    <text evidence="8">The sequence shown here is derived from an EMBL/GenBank/DDBJ whole genome shotgun (WGS) entry which is preliminary data.</text>
</comment>
<evidence type="ECO:0000313" key="8">
    <source>
        <dbReference type="EMBL" id="NGN91842.1"/>
    </source>
</evidence>
<accession>A0A6M1QWM4</accession>
<dbReference type="InterPro" id="IPR004838">
    <property type="entry name" value="NHTrfase_class1_PyrdxlP-BS"/>
</dbReference>
<evidence type="ECO:0000256" key="1">
    <source>
        <dbReference type="ARBA" id="ARBA00001933"/>
    </source>
</evidence>
<dbReference type="InterPro" id="IPR050596">
    <property type="entry name" value="AspAT/PAT-like"/>
</dbReference>
<evidence type="ECO:0000256" key="4">
    <source>
        <dbReference type="ARBA" id="ARBA00022679"/>
    </source>
</evidence>
<comment type="similarity">
    <text evidence="2 6">Belongs to the class-I pyridoxal-phosphate-dependent aminotransferase family.</text>
</comment>
<keyword evidence="9" id="KW-1185">Reference proteome</keyword>
<dbReference type="Pfam" id="PF00155">
    <property type="entry name" value="Aminotran_1_2"/>
    <property type="match status" value="1"/>
</dbReference>
<gene>
    <name evidence="8" type="ORF">G5C66_03685</name>
</gene>
<organism evidence="8 9">
    <name type="scientific">Nocardioides turkmenicus</name>
    <dbReference type="NCBI Taxonomy" id="2711220"/>
    <lineage>
        <taxon>Bacteria</taxon>
        <taxon>Bacillati</taxon>
        <taxon>Actinomycetota</taxon>
        <taxon>Actinomycetes</taxon>
        <taxon>Propionibacteriales</taxon>
        <taxon>Nocardioidaceae</taxon>
        <taxon>Nocardioides</taxon>
    </lineage>
</organism>
<name>A0A6M1QWM4_9ACTN</name>
<reference evidence="8 9" key="1">
    <citation type="submission" date="2020-02" db="EMBL/GenBank/DDBJ databases">
        <title>Whole-genome analyses of novel actinobacteria.</title>
        <authorList>
            <person name="Sahin N."/>
        </authorList>
    </citation>
    <scope>NUCLEOTIDE SEQUENCE [LARGE SCALE GENOMIC DNA]</scope>
    <source>
        <strain evidence="8 9">KC13</strain>
    </source>
</reference>
<comment type="cofactor">
    <cofactor evidence="1 6">
        <name>pyridoxal 5'-phosphate</name>
        <dbReference type="ChEBI" id="CHEBI:597326"/>
    </cofactor>
</comment>
<dbReference type="InterPro" id="IPR004839">
    <property type="entry name" value="Aminotransferase_I/II_large"/>
</dbReference>
<dbReference type="SUPFAM" id="SSF53383">
    <property type="entry name" value="PLP-dependent transferases"/>
    <property type="match status" value="1"/>
</dbReference>
<dbReference type="PANTHER" id="PTHR46383:SF1">
    <property type="entry name" value="ASPARTATE AMINOTRANSFERASE"/>
    <property type="match status" value="1"/>
</dbReference>
<dbReference type="FunFam" id="3.40.640.10:FF:000033">
    <property type="entry name" value="Aspartate aminotransferase"/>
    <property type="match status" value="1"/>
</dbReference>
<keyword evidence="5" id="KW-0663">Pyridoxal phosphate</keyword>
<dbReference type="PROSITE" id="PS00105">
    <property type="entry name" value="AA_TRANSFER_CLASS_1"/>
    <property type="match status" value="1"/>
</dbReference>
<dbReference type="InterPro" id="IPR015421">
    <property type="entry name" value="PyrdxlP-dep_Trfase_major"/>
</dbReference>
<dbReference type="PANTHER" id="PTHR46383">
    <property type="entry name" value="ASPARTATE AMINOTRANSFERASE"/>
    <property type="match status" value="1"/>
</dbReference>
<sequence>MDRAPTGLRCRTLPDKNITTGRTQEPHYNLKHQHVARAHPPRRAGAQVSNAPLATSQRFNAVSGSPTLIVDSKAKALRAAGENIVSFGAGEPDFPTPSHIVEAAVEACRDPRMQKYGPTAGLPELRANIAEKTRRDSGFQVAPEQVLVTNGGKQAVFAALAALVENGDEVLVPTPYWSTYPEATKMLGGIVRLVTCREDTGFRLTVDDLDAAFTTRTKALVLASPSNPTGAVYTREQIQAIGRWALEHDVWIITDEIYEHLVYGDATFHSIPVEVPEMAQRTIVVNGVAKTHSMTGWRVGWLLAPIPLAPQFEHYQSHVTSHVSHVAQRAANAAVSGNLEEFGRMHRAFAQRRQAIHRSLAQMPGIECELPSGAFYIFPSIQGLMGRRLYGTPITSTLQLAEMVLDNAKVAFVPGEAFGAPGYARFSYALADDALAEGMERLAKFLNAGLE</sequence>
<dbReference type="Gene3D" id="3.90.1150.10">
    <property type="entry name" value="Aspartate Aminotransferase, domain 1"/>
    <property type="match status" value="1"/>
</dbReference>
<dbReference type="EC" id="2.6.1.-" evidence="6"/>
<dbReference type="PRINTS" id="PR00753">
    <property type="entry name" value="ACCSYNTHASE"/>
</dbReference>
<proteinExistence type="inferred from homology"/>
<evidence type="ECO:0000256" key="2">
    <source>
        <dbReference type="ARBA" id="ARBA00007441"/>
    </source>
</evidence>
<evidence type="ECO:0000259" key="7">
    <source>
        <dbReference type="Pfam" id="PF00155"/>
    </source>
</evidence>
<dbReference type="GO" id="GO:0030170">
    <property type="term" value="F:pyridoxal phosphate binding"/>
    <property type="evidence" value="ECO:0007669"/>
    <property type="project" value="InterPro"/>
</dbReference>
<evidence type="ECO:0000313" key="9">
    <source>
        <dbReference type="Proteomes" id="UP000483261"/>
    </source>
</evidence>
<dbReference type="GO" id="GO:0008483">
    <property type="term" value="F:transaminase activity"/>
    <property type="evidence" value="ECO:0007669"/>
    <property type="project" value="UniProtKB-KW"/>
</dbReference>
<evidence type="ECO:0000256" key="3">
    <source>
        <dbReference type="ARBA" id="ARBA00022576"/>
    </source>
</evidence>
<dbReference type="EMBL" id="JAALAA010000002">
    <property type="protein sequence ID" value="NGN91842.1"/>
    <property type="molecule type" value="Genomic_DNA"/>
</dbReference>
<dbReference type="InterPro" id="IPR015424">
    <property type="entry name" value="PyrdxlP-dep_Trfase"/>
</dbReference>
<keyword evidence="4 6" id="KW-0808">Transferase</keyword>
<dbReference type="AlphaFoldDB" id="A0A6M1QWM4"/>
<dbReference type="Gene3D" id="3.40.640.10">
    <property type="entry name" value="Type I PLP-dependent aspartate aminotransferase-like (Major domain)"/>
    <property type="match status" value="1"/>
</dbReference>
<dbReference type="InterPro" id="IPR015422">
    <property type="entry name" value="PyrdxlP-dep_Trfase_small"/>
</dbReference>
<dbReference type="GO" id="GO:0006520">
    <property type="term" value="P:amino acid metabolic process"/>
    <property type="evidence" value="ECO:0007669"/>
    <property type="project" value="InterPro"/>
</dbReference>
<feature type="domain" description="Aminotransferase class I/classII large" evidence="7">
    <location>
        <begin position="83"/>
        <end position="442"/>
    </location>
</feature>
<dbReference type="Proteomes" id="UP000483261">
    <property type="component" value="Unassembled WGS sequence"/>
</dbReference>
<evidence type="ECO:0000256" key="6">
    <source>
        <dbReference type="RuleBase" id="RU000481"/>
    </source>
</evidence>
<evidence type="ECO:0000256" key="5">
    <source>
        <dbReference type="ARBA" id="ARBA00022898"/>
    </source>
</evidence>
<protein>
    <recommendedName>
        <fullName evidence="6">Aminotransferase</fullName>
        <ecNumber evidence="6">2.6.1.-</ecNumber>
    </recommendedName>
</protein>
<keyword evidence="3 6" id="KW-0032">Aminotransferase</keyword>